<dbReference type="Pfam" id="PF21762">
    <property type="entry name" value="DEDDh_C"/>
    <property type="match status" value="1"/>
</dbReference>
<dbReference type="InterPro" id="IPR012337">
    <property type="entry name" value="RNaseH-like_sf"/>
</dbReference>
<feature type="region of interest" description="Disordered" evidence="1">
    <location>
        <begin position="629"/>
        <end position="718"/>
    </location>
</feature>
<feature type="compositionally biased region" description="Basic and acidic residues" evidence="1">
    <location>
        <begin position="669"/>
        <end position="686"/>
    </location>
</feature>
<feature type="compositionally biased region" description="Low complexity" evidence="1">
    <location>
        <begin position="102"/>
        <end position="116"/>
    </location>
</feature>
<accession>A0A4Q4QWI1</accession>
<keyword evidence="4" id="KW-1185">Reference proteome</keyword>
<proteinExistence type="predicted"/>
<evidence type="ECO:0000259" key="2">
    <source>
        <dbReference type="Pfam" id="PF21762"/>
    </source>
</evidence>
<dbReference type="GO" id="GO:0005634">
    <property type="term" value="C:nucleus"/>
    <property type="evidence" value="ECO:0007669"/>
    <property type="project" value="TreeGrafter"/>
</dbReference>
<comment type="caution">
    <text evidence="3">The sequence shown here is derived from an EMBL/GenBank/DDBJ whole genome shotgun (WGS) entry which is preliminary data.</text>
</comment>
<name>A0A4Q4QWI1_9PLEO</name>
<dbReference type="Proteomes" id="UP000293823">
    <property type="component" value="Unassembled WGS sequence"/>
</dbReference>
<organism evidence="3 4">
    <name type="scientific">Alternaria arborescens</name>
    <dbReference type="NCBI Taxonomy" id="156630"/>
    <lineage>
        <taxon>Eukaryota</taxon>
        <taxon>Fungi</taxon>
        <taxon>Dikarya</taxon>
        <taxon>Ascomycota</taxon>
        <taxon>Pezizomycotina</taxon>
        <taxon>Dothideomycetes</taxon>
        <taxon>Pleosporomycetidae</taxon>
        <taxon>Pleosporales</taxon>
        <taxon>Pleosporineae</taxon>
        <taxon>Pleosporaceae</taxon>
        <taxon>Alternaria</taxon>
        <taxon>Alternaria sect. Alternaria</taxon>
    </lineage>
</organism>
<feature type="compositionally biased region" description="Basic and acidic residues" evidence="1">
    <location>
        <begin position="25"/>
        <end position="39"/>
    </location>
</feature>
<protein>
    <recommendedName>
        <fullName evidence="2">Gfd2/YDR514C-like C-terminal domain-containing protein</fullName>
    </recommendedName>
</protein>
<dbReference type="PANTHER" id="PTHR28083:SF1">
    <property type="entry name" value="GOOD FOR FULL DBP5 ACTIVITY PROTEIN 2"/>
    <property type="match status" value="1"/>
</dbReference>
<evidence type="ECO:0000313" key="3">
    <source>
        <dbReference type="EMBL" id="RYO48083.1"/>
    </source>
</evidence>
<sequence length="718" mass="80612">MASARLQRLQRFVQVDLDTLPDRPISPRRESKPEPEPNHADSNSSGGVSLRNIPPDSPASKQTSPNQTIAAIKTPPIENTERRFVWIKDADSSFNPNLDSMRPATAQAPAPRTDAAGLPVSDLQRGDLASPRHHFTPIQALAKYPYKYCNKIHMQDIASAFFDQGKFWQREWDLYYIWDIEKTSKPFILVRESQVQALLAEINKHLKLTLRITDQQREEGLLVQFPDHPRCLPRYLGRSQSREDVDRMAENAPNNTFRAAEEASHPPLESHTLERFRQLMANLAEAQKAKSKANKQKKQEDRMAKNKSMQDQFKRAGRYLGVRGPIQASYSSSSYPAIDPSMPVPFTFDHDVVFVCVDVESYERAHHKITEVGVATLDTRELIGVPPGENGAAWRNKIRARHFRINEYKHLRNTEFVTGYPDGFDFGESTFIPLKEAADHVAACFHAPFGAQDGDGFPSHHDPTEKRNIIFLGHDTLGDVRYLQQLGYDPMKVEHILEAMDTATMYKVWNRDPQPTSLGRILLAFDIPGWKLHNAGNDAVYTVQAMLGICVKEATLRGSPELDDMRKQEKENRLRARIEEAEQKAKDEAEGWSDHEAVGDGGSPIPLASAIPPVSKPVQTKAKPLAQYDGAGEDHIGSSRGCKAPGEGHEQRERGDCGSDQRGTSSEHGQVDCGDRDQSSGNERWRGRARNLIPGRGRGRGRSGLPKEEAVPNVQYHW</sequence>
<feature type="compositionally biased region" description="Basic and acidic residues" evidence="1">
    <location>
        <begin position="582"/>
        <end position="598"/>
    </location>
</feature>
<dbReference type="InterPro" id="IPR040151">
    <property type="entry name" value="Gfd2/YDR514C-like"/>
</dbReference>
<feature type="region of interest" description="Disordered" evidence="1">
    <location>
        <begin position="582"/>
        <end position="603"/>
    </location>
</feature>
<feature type="compositionally biased region" description="Basic and acidic residues" evidence="1">
    <location>
        <begin position="646"/>
        <end position="659"/>
    </location>
</feature>
<gene>
    <name evidence="3" type="ORF">AA0113_g10188</name>
</gene>
<dbReference type="SUPFAM" id="SSF53098">
    <property type="entry name" value="Ribonuclease H-like"/>
    <property type="match status" value="1"/>
</dbReference>
<reference evidence="4" key="1">
    <citation type="journal article" date="2019" name="bioRxiv">
        <title>Genomics, evolutionary history and diagnostics of the Alternaria alternata species group including apple and Asian pear pathotypes.</title>
        <authorList>
            <person name="Armitage A.D."/>
            <person name="Cockerton H.M."/>
            <person name="Sreenivasaprasad S."/>
            <person name="Woodhall J.W."/>
            <person name="Lane C.R."/>
            <person name="Harrison R.J."/>
            <person name="Clarkson J.P."/>
        </authorList>
    </citation>
    <scope>NUCLEOTIDE SEQUENCE [LARGE SCALE GENOMIC DNA]</scope>
    <source>
        <strain evidence="4">RGR 97.0016</strain>
    </source>
</reference>
<dbReference type="OrthoDB" id="5953249at2759"/>
<dbReference type="InterPro" id="IPR048519">
    <property type="entry name" value="Gfd2/YDR514C-like_C"/>
</dbReference>
<dbReference type="EMBL" id="PEJP01000050">
    <property type="protein sequence ID" value="RYO48083.1"/>
    <property type="molecule type" value="Genomic_DNA"/>
</dbReference>
<feature type="compositionally biased region" description="Polar residues" evidence="1">
    <location>
        <begin position="59"/>
        <end position="69"/>
    </location>
</feature>
<feature type="domain" description="Gfd2/YDR514C-like C-terminal" evidence="2">
    <location>
        <begin position="353"/>
        <end position="548"/>
    </location>
</feature>
<dbReference type="AlphaFoldDB" id="A0A4Q4QWI1"/>
<feature type="region of interest" description="Disordered" evidence="1">
    <location>
        <begin position="15"/>
        <end position="75"/>
    </location>
</feature>
<dbReference type="PANTHER" id="PTHR28083">
    <property type="entry name" value="GOOD FOR FULL DBP5 ACTIVITY PROTEIN 2"/>
    <property type="match status" value="1"/>
</dbReference>
<evidence type="ECO:0000313" key="4">
    <source>
        <dbReference type="Proteomes" id="UP000293823"/>
    </source>
</evidence>
<evidence type="ECO:0000256" key="1">
    <source>
        <dbReference type="SAM" id="MobiDB-lite"/>
    </source>
</evidence>
<feature type="region of interest" description="Disordered" evidence="1">
    <location>
        <begin position="96"/>
        <end position="117"/>
    </location>
</feature>
<feature type="region of interest" description="Disordered" evidence="1">
    <location>
        <begin position="286"/>
        <end position="310"/>
    </location>
</feature>